<evidence type="ECO:0000313" key="1">
    <source>
        <dbReference type="EMBL" id="VTR94160.1"/>
    </source>
</evidence>
<evidence type="ECO:0000313" key="2">
    <source>
        <dbReference type="Proteomes" id="UP000464178"/>
    </source>
</evidence>
<dbReference type="SUPFAM" id="SSF52317">
    <property type="entry name" value="Class I glutamine amidotransferase-like"/>
    <property type="match status" value="1"/>
</dbReference>
<accession>A0A6P2D436</accession>
<proteinExistence type="predicted"/>
<dbReference type="RefSeq" id="WP_162668761.1">
    <property type="nucleotide sequence ID" value="NZ_LR593886.1"/>
</dbReference>
<dbReference type="EMBL" id="LR593886">
    <property type="protein sequence ID" value="VTR94160.1"/>
    <property type="molecule type" value="Genomic_DNA"/>
</dbReference>
<dbReference type="Gene3D" id="3.40.50.880">
    <property type="match status" value="1"/>
</dbReference>
<gene>
    <name evidence="1" type="ORF">SOIL9_35540</name>
</gene>
<dbReference type="AlphaFoldDB" id="A0A6P2D436"/>
<keyword evidence="2" id="KW-1185">Reference proteome</keyword>
<organism evidence="1 2">
    <name type="scientific">Gemmata massiliana</name>
    <dbReference type="NCBI Taxonomy" id="1210884"/>
    <lineage>
        <taxon>Bacteria</taxon>
        <taxon>Pseudomonadati</taxon>
        <taxon>Planctomycetota</taxon>
        <taxon>Planctomycetia</taxon>
        <taxon>Gemmatales</taxon>
        <taxon>Gemmataceae</taxon>
        <taxon>Gemmata</taxon>
    </lineage>
</organism>
<dbReference type="KEGG" id="gms:SOIL9_35540"/>
<dbReference type="Proteomes" id="UP000464178">
    <property type="component" value="Chromosome"/>
</dbReference>
<dbReference type="InterPro" id="IPR029062">
    <property type="entry name" value="Class_I_gatase-like"/>
</dbReference>
<protein>
    <submittedName>
        <fullName evidence="1">ThiJ/PfpI</fullName>
    </submittedName>
</protein>
<name>A0A6P2D436_9BACT</name>
<reference evidence="1 2" key="1">
    <citation type="submission" date="2019-05" db="EMBL/GenBank/DDBJ databases">
        <authorList>
            <consortium name="Science for Life Laboratories"/>
        </authorList>
    </citation>
    <scope>NUCLEOTIDE SEQUENCE [LARGE SCALE GENOMIC DNA]</scope>
    <source>
        <strain evidence="1">Soil9</strain>
    </source>
</reference>
<sequence length="130" mass="14767">MLQELGHAVGLVGPVHKRYKDRAFMDRPKDTMKVADADVSRYDAIYMTGGHDVCFDFRSADLAKLDEARNVLRRHSGFDRSAWAAVRADRANSFAEGSFRTEDGQVIQLKKEHLKTEKETVNKGEVKVRK</sequence>